<dbReference type="Gene3D" id="1.25.40.10">
    <property type="entry name" value="Tetratricopeptide repeat domain"/>
    <property type="match status" value="1"/>
</dbReference>
<keyword evidence="3" id="KW-1185">Reference proteome</keyword>
<dbReference type="EMBL" id="MZMV01000036">
    <property type="protein sequence ID" value="OWV04288.1"/>
    <property type="molecule type" value="Genomic_DNA"/>
</dbReference>
<proteinExistence type="predicted"/>
<gene>
    <name evidence="2" type="ORF">B5D80_20475</name>
</gene>
<dbReference type="InterPro" id="IPR011990">
    <property type="entry name" value="TPR-like_helical_dom_sf"/>
</dbReference>
<evidence type="ECO:0000259" key="1">
    <source>
        <dbReference type="Pfam" id="PF12770"/>
    </source>
</evidence>
<feature type="domain" description="CHAT" evidence="1">
    <location>
        <begin position="1052"/>
        <end position="1349"/>
    </location>
</feature>
<sequence length="1350" mass="142967">MTDDHDPDELPLNEWIDVLLQLSMDPPADADPAEIAGLLGEALLEWYDQDGDDNHLFAAVGELTRALDVSPHHTGAAWWHYGLGLAHGELARLAAGLEGPGRAGVADHLERSVTQLTMAHRAWPAADPERDNVAVDLLEAAWKRFSWHAPDLEEDSPAAVAEVDRLERAMVGVTVGDADPHRIRYVRMLGGLALLARYDWAGRRRRDLDEGVAQLTAALAGLPPETPRYSFASAELAAGYLELAGLDEDPNSLSLAIAVANRAIRSGRPDQPGWLSLHRGQAFGYAARWDLDDDPADIAAAIECWRTVRADDPDPSSAIALAELLHSRAVRTGEADGLAEAVELLGGALPAAPDPAAVWCQLGATHLLRWQHGRAPESLAAARACVDRALTADASTEDVLAAHRIRLLALYEAVSDEDKVEPVATPATFEGLEQSLVEADRVLDEVTQASPADRGRLALVITYAEFARLAITMADPDLPRLRHLLATARVGIEGQPAGFAGAVDTAEGVVASFSAVTEFDSDSDYGMAAFSAALADQDFIAGSQGRALTSFTLVCRGARVGDLRSFRAGTAPLPTRGDAAAEETDATWSEFALFAAIIEVLRLGTHADVVGMGRALAIVEELYGGLRPSRLSRHLLDPLVEACRDHYALLARATSESPRPRPPVPLPAGPLTPPDLLTILLTAGTQVHSATKHQDVGLLRRWADHLIGLAHRQLPLSGLRKSVLSLAGKAELARAAAAGDRGSAARAVRYLGQALAESVGPADPLWSDMVGDHAEALRRSGDPDRAATRRLGLSALQGQARQVLLQSGTDQALETARSAAAAAARVVRWCLQDEADDDLLTALDAGRSLTLHAATAGHTVVELLGRAGRNDLAAEWQDSGGLGRDHFTGDLLGAVVTAGEAPDDLRLRVLRALENAGLLDDLLTQVRTDEVRAALHGLDFDALVYLVPAAGAVPGLAVVVPAVGDILPLSFPDLLAGPGSPVRRLLAAALGPAVLGDAAAPGSRGVMLRPDTDVVATNGRPVAGTVPRDAGAVGGEVGGPAAVARATYIDDLCRWAWRAVVGRLVADLRGLRPDRPARVVLVPMGVFGLVPWHAAYEETVTGRRYAVHDLVISYAPSARILCATAARPVRAVRSALVVGDPLSDLRYAGIEAHAVYERFHHSGDFLGADPDPRRRASPEGVLAWIRAVRPGPSLLHFACHARVDPARPADAHLLLAGGPLPARELLQASRLAQLDLGQVFLAACTTHAAGGAYDEAFSLATCFLAAGAHTVFGSLWQVPDEGTSLLMYLVHHLLYEEGCAPADALHRAQLWMLDPDREPPAGMPAVLAAECSRPGLADPISWAAFTHQGR</sequence>
<dbReference type="OrthoDB" id="4149784at2"/>
<dbReference type="Proteomes" id="UP000197174">
    <property type="component" value="Unassembled WGS sequence"/>
</dbReference>
<dbReference type="InterPro" id="IPR024983">
    <property type="entry name" value="CHAT_dom"/>
</dbReference>
<organism evidence="2 3">
    <name type="scientific">Micromonospora wenchangensis</name>
    <dbReference type="NCBI Taxonomy" id="1185415"/>
    <lineage>
        <taxon>Bacteria</taxon>
        <taxon>Bacillati</taxon>
        <taxon>Actinomycetota</taxon>
        <taxon>Actinomycetes</taxon>
        <taxon>Micromonosporales</taxon>
        <taxon>Micromonosporaceae</taxon>
        <taxon>Micromonospora</taxon>
    </lineage>
</organism>
<dbReference type="RefSeq" id="WP_088645521.1">
    <property type="nucleotide sequence ID" value="NZ_MZMV01000036.1"/>
</dbReference>
<protein>
    <recommendedName>
        <fullName evidence="1">CHAT domain-containing protein</fullName>
    </recommendedName>
</protein>
<accession>A0A246RJT8</accession>
<evidence type="ECO:0000313" key="2">
    <source>
        <dbReference type="EMBL" id="OWV04288.1"/>
    </source>
</evidence>
<dbReference type="Pfam" id="PF12770">
    <property type="entry name" value="CHAT"/>
    <property type="match status" value="1"/>
</dbReference>
<comment type="caution">
    <text evidence="2">The sequence shown here is derived from an EMBL/GenBank/DDBJ whole genome shotgun (WGS) entry which is preliminary data.</text>
</comment>
<reference evidence="2 3" key="1">
    <citation type="submission" date="2017-03" db="EMBL/GenBank/DDBJ databases">
        <title>Whole genome sequence of Micromonospora wenchangensis, isolated from mangrove soil.</title>
        <authorList>
            <person name="Yang H."/>
        </authorList>
    </citation>
    <scope>NUCLEOTIDE SEQUENCE [LARGE SCALE GENOMIC DNA]</scope>
    <source>
        <strain evidence="2 3">CCTCC AA 2012002</strain>
    </source>
</reference>
<name>A0A246RJT8_9ACTN</name>
<evidence type="ECO:0000313" key="3">
    <source>
        <dbReference type="Proteomes" id="UP000197174"/>
    </source>
</evidence>